<protein>
    <submittedName>
        <fullName evidence="2">Uncharacterized protein</fullName>
    </submittedName>
</protein>
<comment type="caution">
    <text evidence="2">The sequence shown here is derived from an EMBL/GenBank/DDBJ whole genome shotgun (WGS) entry which is preliminary data.</text>
</comment>
<feature type="non-terminal residue" evidence="2">
    <location>
        <position position="165"/>
    </location>
</feature>
<feature type="compositionally biased region" description="Low complexity" evidence="1">
    <location>
        <begin position="15"/>
        <end position="29"/>
    </location>
</feature>
<reference evidence="2" key="1">
    <citation type="submission" date="2021-02" db="EMBL/GenBank/DDBJ databases">
        <authorList>
            <person name="Nowell W R."/>
        </authorList>
    </citation>
    <scope>NUCLEOTIDE SEQUENCE</scope>
</reference>
<feature type="region of interest" description="Disordered" evidence="1">
    <location>
        <begin position="1"/>
        <end position="47"/>
    </location>
</feature>
<dbReference type="EMBL" id="CAJOAY010022582">
    <property type="protein sequence ID" value="CAF4358710.1"/>
    <property type="molecule type" value="Genomic_DNA"/>
</dbReference>
<sequence length="165" mass="18313">HDNTSKGTLTRDSSTDSTPTPTPSSNNSNAKKINFDTTNTNDSARHGGESALSAICQRFGETLQSKLPDLYNRTVLDIEQFTDELCQTQSTSDAQNLADTLQILAILIPNVHETILNNYLNLLPNLSRCLSSKYTVIRFFSARCIGILSMYKIDHVLQFIIDSIL</sequence>
<dbReference type="GO" id="GO:0017025">
    <property type="term" value="F:TBP-class protein binding"/>
    <property type="evidence" value="ECO:0007669"/>
    <property type="project" value="InterPro"/>
</dbReference>
<dbReference type="Proteomes" id="UP000663881">
    <property type="component" value="Unassembled WGS sequence"/>
</dbReference>
<dbReference type="SUPFAM" id="SSF48371">
    <property type="entry name" value="ARM repeat"/>
    <property type="match status" value="1"/>
</dbReference>
<proteinExistence type="predicted"/>
<gene>
    <name evidence="2" type="ORF">OKA104_LOCUS49204</name>
</gene>
<dbReference type="InterPro" id="IPR016024">
    <property type="entry name" value="ARM-type_fold"/>
</dbReference>
<evidence type="ECO:0000313" key="3">
    <source>
        <dbReference type="Proteomes" id="UP000663881"/>
    </source>
</evidence>
<dbReference type="AlphaFoldDB" id="A0A820LKW1"/>
<dbReference type="PANTHER" id="PTHR36498">
    <property type="entry name" value="TATA-BINDING PROTEIN-ASSOCIATED FACTOR 172"/>
    <property type="match status" value="1"/>
</dbReference>
<name>A0A820LKW1_9BILA</name>
<dbReference type="PANTHER" id="PTHR36498:SF1">
    <property type="entry name" value="TATA-BINDING PROTEIN-ASSOCIATED FACTOR 172"/>
    <property type="match status" value="1"/>
</dbReference>
<evidence type="ECO:0000313" key="2">
    <source>
        <dbReference type="EMBL" id="CAF4358710.1"/>
    </source>
</evidence>
<dbReference type="GO" id="GO:0016887">
    <property type="term" value="F:ATP hydrolysis activity"/>
    <property type="evidence" value="ECO:0007669"/>
    <property type="project" value="InterPro"/>
</dbReference>
<dbReference type="GO" id="GO:0003677">
    <property type="term" value="F:DNA binding"/>
    <property type="evidence" value="ECO:0007669"/>
    <property type="project" value="InterPro"/>
</dbReference>
<accession>A0A820LKW1</accession>
<feature type="compositionally biased region" description="Polar residues" evidence="1">
    <location>
        <begin position="1"/>
        <end position="11"/>
    </location>
</feature>
<dbReference type="InterPro" id="IPR044972">
    <property type="entry name" value="Mot1"/>
</dbReference>
<evidence type="ECO:0000256" key="1">
    <source>
        <dbReference type="SAM" id="MobiDB-lite"/>
    </source>
</evidence>
<organism evidence="2 3">
    <name type="scientific">Adineta steineri</name>
    <dbReference type="NCBI Taxonomy" id="433720"/>
    <lineage>
        <taxon>Eukaryota</taxon>
        <taxon>Metazoa</taxon>
        <taxon>Spiralia</taxon>
        <taxon>Gnathifera</taxon>
        <taxon>Rotifera</taxon>
        <taxon>Eurotatoria</taxon>
        <taxon>Bdelloidea</taxon>
        <taxon>Adinetida</taxon>
        <taxon>Adinetidae</taxon>
        <taxon>Adineta</taxon>
    </lineage>
</organism>
<feature type="non-terminal residue" evidence="2">
    <location>
        <position position="1"/>
    </location>
</feature>